<dbReference type="Gene3D" id="3.10.110.10">
    <property type="entry name" value="Ubiquitin Conjugating Enzyme"/>
    <property type="match status" value="1"/>
</dbReference>
<evidence type="ECO:0000313" key="9">
    <source>
        <dbReference type="Proteomes" id="UP000077755"/>
    </source>
</evidence>
<dbReference type="InterPro" id="IPR057734">
    <property type="entry name" value="UBE2O-like_SH3-C"/>
</dbReference>
<keyword evidence="9" id="KW-1185">Reference proteome</keyword>
<name>A0AAF0WHV5_DAUCS</name>
<keyword evidence="2" id="KW-0808">Transferase</keyword>
<reference evidence="8" key="2">
    <citation type="submission" date="2022-03" db="EMBL/GenBank/DDBJ databases">
        <title>Draft title - Genomic analysis of global carrot germplasm unveils the trajectory of domestication and the origin of high carotenoid orange carrot.</title>
        <authorList>
            <person name="Iorizzo M."/>
            <person name="Ellison S."/>
            <person name="Senalik D."/>
            <person name="Macko-Podgorni A."/>
            <person name="Grzebelus D."/>
            <person name="Bostan H."/>
            <person name="Rolling W."/>
            <person name="Curaba J."/>
            <person name="Simon P."/>
        </authorList>
    </citation>
    <scope>NUCLEOTIDE SEQUENCE</scope>
    <source>
        <tissue evidence="8">Leaf</tissue>
    </source>
</reference>
<dbReference type="KEGG" id="dcr:108208976"/>
<protein>
    <recommendedName>
        <fullName evidence="1">E2 ubiquitin-conjugating enzyme</fullName>
        <ecNumber evidence="1">2.3.2.23</ecNumber>
    </recommendedName>
</protein>
<dbReference type="InterPro" id="IPR057733">
    <property type="entry name" value="UBE2O-like_SH3-B"/>
</dbReference>
<evidence type="ECO:0000256" key="1">
    <source>
        <dbReference type="ARBA" id="ARBA00012486"/>
    </source>
</evidence>
<reference evidence="8" key="1">
    <citation type="journal article" date="2016" name="Nat. Genet.">
        <title>A high-quality carrot genome assembly provides new insights into carotenoid accumulation and asterid genome evolution.</title>
        <authorList>
            <person name="Iorizzo M."/>
            <person name="Ellison S."/>
            <person name="Senalik D."/>
            <person name="Zeng P."/>
            <person name="Satapoomin P."/>
            <person name="Huang J."/>
            <person name="Bowman M."/>
            <person name="Iovene M."/>
            <person name="Sanseverino W."/>
            <person name="Cavagnaro P."/>
            <person name="Yildiz M."/>
            <person name="Macko-Podgorni A."/>
            <person name="Moranska E."/>
            <person name="Grzebelus E."/>
            <person name="Grzebelus D."/>
            <person name="Ashrafi H."/>
            <person name="Zheng Z."/>
            <person name="Cheng S."/>
            <person name="Spooner D."/>
            <person name="Van Deynze A."/>
            <person name="Simon P."/>
        </authorList>
    </citation>
    <scope>NUCLEOTIDE SEQUENCE</scope>
    <source>
        <tissue evidence="8">Leaf</tissue>
    </source>
</reference>
<dbReference type="Pfam" id="PF23043">
    <property type="entry name" value="SH3-B_UBE2O"/>
    <property type="match status" value="1"/>
</dbReference>
<dbReference type="CDD" id="cd23837">
    <property type="entry name" value="UBCc_UBE2O"/>
    <property type="match status" value="1"/>
</dbReference>
<keyword evidence="5" id="KW-0067">ATP-binding</keyword>
<dbReference type="EC" id="2.3.2.23" evidence="1"/>
<feature type="domain" description="UBC core" evidence="7">
    <location>
        <begin position="668"/>
        <end position="828"/>
    </location>
</feature>
<dbReference type="PANTHER" id="PTHR46116">
    <property type="entry name" value="(E3-INDEPENDENT) E2 UBIQUITIN-CONJUGATING ENZYME"/>
    <property type="match status" value="1"/>
</dbReference>
<dbReference type="Pfam" id="PF23044">
    <property type="entry name" value="SH3-C_UBE2O"/>
    <property type="match status" value="1"/>
</dbReference>
<gene>
    <name evidence="8" type="ORF">DCAR_0209086</name>
</gene>
<dbReference type="SMART" id="SM00212">
    <property type="entry name" value="UBCc"/>
    <property type="match status" value="1"/>
</dbReference>
<evidence type="ECO:0000256" key="3">
    <source>
        <dbReference type="ARBA" id="ARBA00022741"/>
    </source>
</evidence>
<dbReference type="Proteomes" id="UP000077755">
    <property type="component" value="Chromosome 2"/>
</dbReference>
<evidence type="ECO:0000256" key="2">
    <source>
        <dbReference type="ARBA" id="ARBA00022679"/>
    </source>
</evidence>
<evidence type="ECO:0000256" key="6">
    <source>
        <dbReference type="SAM" id="MobiDB-lite"/>
    </source>
</evidence>
<organism evidence="8 9">
    <name type="scientific">Daucus carota subsp. sativus</name>
    <name type="common">Carrot</name>
    <dbReference type="NCBI Taxonomy" id="79200"/>
    <lineage>
        <taxon>Eukaryota</taxon>
        <taxon>Viridiplantae</taxon>
        <taxon>Streptophyta</taxon>
        <taxon>Embryophyta</taxon>
        <taxon>Tracheophyta</taxon>
        <taxon>Spermatophyta</taxon>
        <taxon>Magnoliopsida</taxon>
        <taxon>eudicotyledons</taxon>
        <taxon>Gunneridae</taxon>
        <taxon>Pentapetalae</taxon>
        <taxon>asterids</taxon>
        <taxon>campanulids</taxon>
        <taxon>Apiales</taxon>
        <taxon>Apiaceae</taxon>
        <taxon>Apioideae</taxon>
        <taxon>Scandiceae</taxon>
        <taxon>Daucinae</taxon>
        <taxon>Daucus</taxon>
        <taxon>Daucus sect. Daucus</taxon>
    </lineage>
</organism>
<dbReference type="InterPro" id="IPR000608">
    <property type="entry name" value="UBC"/>
</dbReference>
<dbReference type="Pfam" id="PF23046">
    <property type="entry name" value="tSH3-B_UBE2O"/>
    <property type="match status" value="1"/>
</dbReference>
<dbReference type="GO" id="GO:0061631">
    <property type="term" value="F:ubiquitin conjugating enzyme activity"/>
    <property type="evidence" value="ECO:0007669"/>
    <property type="project" value="UniProtKB-EC"/>
</dbReference>
<dbReference type="SUPFAM" id="SSF54495">
    <property type="entry name" value="UBC-like"/>
    <property type="match status" value="1"/>
</dbReference>
<evidence type="ECO:0000313" key="8">
    <source>
        <dbReference type="EMBL" id="WOG89847.1"/>
    </source>
</evidence>
<dbReference type="InterPro" id="IPR057735">
    <property type="entry name" value="UBE2O-like_tSH3-B"/>
</dbReference>
<dbReference type="InterPro" id="IPR016135">
    <property type="entry name" value="UBQ-conjugating_enzyme/RWD"/>
</dbReference>
<dbReference type="GO" id="GO:0005524">
    <property type="term" value="F:ATP binding"/>
    <property type="evidence" value="ECO:0007669"/>
    <property type="project" value="UniProtKB-KW"/>
</dbReference>
<evidence type="ECO:0000256" key="4">
    <source>
        <dbReference type="ARBA" id="ARBA00022786"/>
    </source>
</evidence>
<accession>A0AAF0WHV5</accession>
<dbReference type="Pfam" id="PF00179">
    <property type="entry name" value="UQ_con"/>
    <property type="match status" value="1"/>
</dbReference>
<evidence type="ECO:0000256" key="5">
    <source>
        <dbReference type="ARBA" id="ARBA00022840"/>
    </source>
</evidence>
<proteinExistence type="predicted"/>
<keyword evidence="3" id="KW-0547">Nucleotide-binding</keyword>
<feature type="compositionally biased region" description="Low complexity" evidence="6">
    <location>
        <begin position="1"/>
        <end position="18"/>
    </location>
</feature>
<dbReference type="FunFam" id="3.10.110.10:FF:000028">
    <property type="entry name" value="Probable ubiquitin-conjugating enzyme E2 23"/>
    <property type="match status" value="1"/>
</dbReference>
<keyword evidence="4" id="KW-0833">Ubl conjugation pathway</keyword>
<dbReference type="AlphaFoldDB" id="A0AAF0WHV5"/>
<dbReference type="PROSITE" id="PS50127">
    <property type="entry name" value="UBC_2"/>
    <property type="match status" value="1"/>
</dbReference>
<feature type="region of interest" description="Disordered" evidence="6">
    <location>
        <begin position="1"/>
        <end position="25"/>
    </location>
</feature>
<dbReference type="EMBL" id="CP093344">
    <property type="protein sequence ID" value="WOG89847.1"/>
    <property type="molecule type" value="Genomic_DNA"/>
</dbReference>
<dbReference type="PANTHER" id="PTHR46116:SF15">
    <property type="entry name" value="(E3-INDEPENDENT) E2 UBIQUITIN-CONJUGATING ENZYME"/>
    <property type="match status" value="1"/>
</dbReference>
<sequence>MGSPFSDCDSYSYSSSSSDDQEGSEYMYGGQACSILSSLEETIGKIDDFLSFERGFVRGDIVCSVEDPSGQMGKVINVEMIVDLENVYGAKTRHVNSNRLGKLRSISVGDYVVGGPWIGKVENIVDHVTILFDDGTKCEYTAMGPDKLIPISPDLLDDPQYPYYPGQRVRVELSSTAKSSRWLCGPREGKQNEGIVCAVDAGTVFVDWLACALVGSAELAPPLRLQSSKNLTLLSCSSHSSWQLGDWCILPLIDEMGVTEYPSLNSSKVGVAQTERAFERSSALKLQNLYVIVKTMTKADVLWQDGSQSFGLDSQALFPINIIDAHDFWPDQYVQDSDDHHNSDNPRWGVVRSVNAKERTVRVRWETSRADHVNDPEAMEEEIVSAYQLVEHPEHSYCIGDAVFMMHKGHLSEIVGGKEYKDHEIGKGFKHEAADRSADPCHREDQNEFSSNRYLSRFGIIVDFYNGSIEVKWGTGSKTKVAPHDIFRVDKDEGLSVTSVLPNENAEELNGTEHNDHSMGHEEKELLNSNVDGNDCQRNSRDTSSLSFPTAIGFFTNLAASLYSSLGFASTLNTSDLVPRNQAQSEMPNEIEVVELSDLCTADQPLVAIELQTSAETNLEQKRGQFLLPSGSKSPKEFGQFDMVTDCLDHHFVDGSGKSLTFSQMKRGWLKKVQQEWSILEKDLPDSIYVRVYEERIDLIRAAIVGAPGTPYHDNLFFFDIYLPAEYPHEPPLVHYNSGGLRVNPNLYESGKVCLSLLNTWAGSGSEVWNPGNSTILQVLLSLQALVLNEKPYFNEAGYDKQIGRAEGEKNSIGYNENAFLVSCKSMLYLLRRPPKHFEELVKEHFTRRCNYIVEACNAYMKGVPVGSISGHKIVDKEIGKGSSTGFKIMLAKLLPKLVEAFSENGMDCSNYIQSKE</sequence>
<evidence type="ECO:0000259" key="7">
    <source>
        <dbReference type="PROSITE" id="PS50127"/>
    </source>
</evidence>